<gene>
    <name evidence="1" type="ORF">DLM46_01685</name>
</gene>
<sequence>MKIHFAFGSDAKTGNINSQAEKTLEYILIPKRLRGSTCEEFIPAFPNPNSLWGDIGNSKIGSGNGIVIENWKRPPPVSFLPNQVCMFCMTDIPFRKLASSPHSGEYGKLGIAFTNQFIKRMAARPVLYYEIDDLKTDPLVLQYHEALEKHSETLDLLRRQLLTFRKPAKLWPDFLESKVAKIEIINGQAELSVSHYSRYPVGYDFTKEHEVRICLQADNPYIDFSEEDVQSLIAPNEHIAMMLRRELETKWKAIPEILIFPQN</sequence>
<organism evidence="1 2">
    <name type="scientific">Paraburkholderia lacunae</name>
    <dbReference type="NCBI Taxonomy" id="2211104"/>
    <lineage>
        <taxon>Bacteria</taxon>
        <taxon>Pseudomonadati</taxon>
        <taxon>Pseudomonadota</taxon>
        <taxon>Betaproteobacteria</taxon>
        <taxon>Burkholderiales</taxon>
        <taxon>Burkholderiaceae</taxon>
        <taxon>Paraburkholderia</taxon>
    </lineage>
</organism>
<evidence type="ECO:0000313" key="1">
    <source>
        <dbReference type="EMBL" id="RDK04607.1"/>
    </source>
</evidence>
<name>A0A370NG65_9BURK</name>
<keyword evidence="2" id="KW-1185">Reference proteome</keyword>
<dbReference type="EMBL" id="QHKS01000001">
    <property type="protein sequence ID" value="RDK04607.1"/>
    <property type="molecule type" value="Genomic_DNA"/>
</dbReference>
<reference evidence="2" key="1">
    <citation type="submission" date="2018-05" db="EMBL/GenBank/DDBJ databases">
        <authorList>
            <person name="Feng T."/>
        </authorList>
    </citation>
    <scope>NUCLEOTIDE SEQUENCE [LARGE SCALE GENOMIC DNA]</scope>
    <source>
        <strain evidence="2">S27</strain>
    </source>
</reference>
<dbReference type="Pfam" id="PF10899">
    <property type="entry name" value="AbiGi"/>
    <property type="match status" value="1"/>
</dbReference>
<accession>A0A370NG65</accession>
<dbReference type="Proteomes" id="UP000254875">
    <property type="component" value="Unassembled WGS sequence"/>
</dbReference>
<proteinExistence type="predicted"/>
<dbReference type="AlphaFoldDB" id="A0A370NG65"/>
<evidence type="ECO:0000313" key="2">
    <source>
        <dbReference type="Proteomes" id="UP000254875"/>
    </source>
</evidence>
<comment type="caution">
    <text evidence="1">The sequence shown here is derived from an EMBL/GenBank/DDBJ whole genome shotgun (WGS) entry which is preliminary data.</text>
</comment>
<dbReference type="InterPro" id="IPR021223">
    <property type="entry name" value="AbiGi"/>
</dbReference>
<protein>
    <submittedName>
        <fullName evidence="1">Uncharacterized protein</fullName>
    </submittedName>
</protein>